<dbReference type="SMR" id="A2F5Q3"/>
<reference evidence="1" key="1">
    <citation type="submission" date="2006-10" db="EMBL/GenBank/DDBJ databases">
        <authorList>
            <person name="Amadeo P."/>
            <person name="Zhao Q."/>
            <person name="Wortman J."/>
            <person name="Fraser-Liggett C."/>
            <person name="Carlton J."/>
        </authorList>
    </citation>
    <scope>NUCLEOTIDE SEQUENCE</scope>
    <source>
        <strain evidence="1">G3</strain>
    </source>
</reference>
<dbReference type="InterPro" id="IPR036770">
    <property type="entry name" value="Ankyrin_rpt-contain_sf"/>
</dbReference>
<dbReference type="VEuPathDB" id="TrichDB:TVAGG3_0977360"/>
<dbReference type="InParanoid" id="A2F5Q3"/>
<dbReference type="Gene3D" id="1.25.40.20">
    <property type="entry name" value="Ankyrin repeat-containing domain"/>
    <property type="match status" value="1"/>
</dbReference>
<accession>A2F5Q3</accession>
<dbReference type="PANTHER" id="PTHR24164:SF4">
    <property type="entry name" value="RELA-ASSOCIATED INHIBITOR"/>
    <property type="match status" value="1"/>
</dbReference>
<proteinExistence type="predicted"/>
<dbReference type="Pfam" id="PF12796">
    <property type="entry name" value="Ank_2"/>
    <property type="match status" value="1"/>
</dbReference>
<name>A2F5Q3_TRIV3</name>
<organism evidence="1 2">
    <name type="scientific">Trichomonas vaginalis (strain ATCC PRA-98 / G3)</name>
    <dbReference type="NCBI Taxonomy" id="412133"/>
    <lineage>
        <taxon>Eukaryota</taxon>
        <taxon>Metamonada</taxon>
        <taxon>Parabasalia</taxon>
        <taxon>Trichomonadida</taxon>
        <taxon>Trichomonadidae</taxon>
        <taxon>Trichomonas</taxon>
    </lineage>
</organism>
<dbReference type="PANTHER" id="PTHR24164">
    <property type="entry name" value="RELA-ASSOCIATED INHIBITOR"/>
    <property type="match status" value="1"/>
</dbReference>
<evidence type="ECO:0000313" key="2">
    <source>
        <dbReference type="Proteomes" id="UP000001542"/>
    </source>
</evidence>
<dbReference type="AlphaFoldDB" id="A2F5Q3"/>
<sequence length="289" mass="33154">MQIDYQYYASNIENIISEDFIKIRQAHQMCEILKLAHLSAKQFARIFNIVKEYFDQNDIISMLKCSNVDFKKDKDNYTVIKCISEILEIKPLKDMLPKFTGDFHVDDILHDSSRSHSAQSRNFDSSQIFKQVYQDLEKAAADNDKKTIEEIVKNNSWRITHDQETNCILYAAYKGNLKLVTMLQECGADPCSKNDEDITILHYFCHRGSKEGDEFALQFIDINATTKSSKRTPLHIAALGNHGRLCTFLCNQKFIRKNVKDSEHLTPLGLARKEGKTNAIVALIDCSCI</sequence>
<dbReference type="Proteomes" id="UP000001542">
    <property type="component" value="Unassembled WGS sequence"/>
</dbReference>
<keyword evidence="2" id="KW-1185">Reference proteome</keyword>
<dbReference type="RefSeq" id="XP_001312683.1">
    <property type="nucleotide sequence ID" value="XM_001312682.1"/>
</dbReference>
<dbReference type="GO" id="GO:0006357">
    <property type="term" value="P:regulation of transcription by RNA polymerase II"/>
    <property type="evidence" value="ECO:0000318"/>
    <property type="project" value="GO_Central"/>
</dbReference>
<reference evidence="1" key="2">
    <citation type="journal article" date="2007" name="Science">
        <title>Draft genome sequence of the sexually transmitted pathogen Trichomonas vaginalis.</title>
        <authorList>
            <person name="Carlton J.M."/>
            <person name="Hirt R.P."/>
            <person name="Silva J.C."/>
            <person name="Delcher A.L."/>
            <person name="Schatz M."/>
            <person name="Zhao Q."/>
            <person name="Wortman J.R."/>
            <person name="Bidwell S.L."/>
            <person name="Alsmark U.C.M."/>
            <person name="Besteiro S."/>
            <person name="Sicheritz-Ponten T."/>
            <person name="Noel C.J."/>
            <person name="Dacks J.B."/>
            <person name="Foster P.G."/>
            <person name="Simillion C."/>
            <person name="Van de Peer Y."/>
            <person name="Miranda-Saavedra D."/>
            <person name="Barton G.J."/>
            <person name="Westrop G.D."/>
            <person name="Mueller S."/>
            <person name="Dessi D."/>
            <person name="Fiori P.L."/>
            <person name="Ren Q."/>
            <person name="Paulsen I."/>
            <person name="Zhang H."/>
            <person name="Bastida-Corcuera F.D."/>
            <person name="Simoes-Barbosa A."/>
            <person name="Brown M.T."/>
            <person name="Hayes R.D."/>
            <person name="Mukherjee M."/>
            <person name="Okumura C.Y."/>
            <person name="Schneider R."/>
            <person name="Smith A.J."/>
            <person name="Vanacova S."/>
            <person name="Villalvazo M."/>
            <person name="Haas B.J."/>
            <person name="Pertea M."/>
            <person name="Feldblyum T.V."/>
            <person name="Utterback T.R."/>
            <person name="Shu C.L."/>
            <person name="Osoegawa K."/>
            <person name="de Jong P.J."/>
            <person name="Hrdy I."/>
            <person name="Horvathova L."/>
            <person name="Zubacova Z."/>
            <person name="Dolezal P."/>
            <person name="Malik S.B."/>
            <person name="Logsdon J.M. Jr."/>
            <person name="Henze K."/>
            <person name="Gupta A."/>
            <person name="Wang C.C."/>
            <person name="Dunne R.L."/>
            <person name="Upcroft J.A."/>
            <person name="Upcroft P."/>
            <person name="White O."/>
            <person name="Salzberg S.L."/>
            <person name="Tang P."/>
            <person name="Chiu C.-H."/>
            <person name="Lee Y.-S."/>
            <person name="Embley T.M."/>
            <person name="Coombs G.H."/>
            <person name="Mottram J.C."/>
            <person name="Tachezy J."/>
            <person name="Fraser-Liggett C.M."/>
            <person name="Johnson P.J."/>
        </authorList>
    </citation>
    <scope>NUCLEOTIDE SEQUENCE [LARGE SCALE GENOMIC DNA]</scope>
    <source>
        <strain evidence="1">G3</strain>
    </source>
</reference>
<dbReference type="SUPFAM" id="SSF48403">
    <property type="entry name" value="Ankyrin repeat"/>
    <property type="match status" value="1"/>
</dbReference>
<dbReference type="InterPro" id="IPR028320">
    <property type="entry name" value="iASPP"/>
</dbReference>
<dbReference type="VEuPathDB" id="TrichDB:TVAG_367460"/>
<dbReference type="KEGG" id="tva:4757587"/>
<dbReference type="SMART" id="SM00248">
    <property type="entry name" value="ANK"/>
    <property type="match status" value="3"/>
</dbReference>
<dbReference type="EMBL" id="DS113626">
    <property type="protein sequence ID" value="EAX99753.1"/>
    <property type="molecule type" value="Genomic_DNA"/>
</dbReference>
<gene>
    <name evidence="1" type="ORF">TVAG_367460</name>
</gene>
<evidence type="ECO:0000313" key="1">
    <source>
        <dbReference type="EMBL" id="EAX99753.1"/>
    </source>
</evidence>
<protein>
    <submittedName>
        <fullName evidence="1">Uncharacterized protein</fullName>
    </submittedName>
</protein>
<dbReference type="InterPro" id="IPR002110">
    <property type="entry name" value="Ankyrin_rpt"/>
</dbReference>